<keyword evidence="1" id="KW-1133">Transmembrane helix</keyword>
<organism evidence="2 3">
    <name type="scientific">Prunus yedoensis var. nudiflora</name>
    <dbReference type="NCBI Taxonomy" id="2094558"/>
    <lineage>
        <taxon>Eukaryota</taxon>
        <taxon>Viridiplantae</taxon>
        <taxon>Streptophyta</taxon>
        <taxon>Embryophyta</taxon>
        <taxon>Tracheophyta</taxon>
        <taxon>Spermatophyta</taxon>
        <taxon>Magnoliopsida</taxon>
        <taxon>eudicotyledons</taxon>
        <taxon>Gunneridae</taxon>
        <taxon>Pentapetalae</taxon>
        <taxon>rosids</taxon>
        <taxon>fabids</taxon>
        <taxon>Rosales</taxon>
        <taxon>Rosaceae</taxon>
        <taxon>Amygdaloideae</taxon>
        <taxon>Amygdaleae</taxon>
        <taxon>Prunus</taxon>
    </lineage>
</organism>
<dbReference type="PANTHER" id="PTHR15852:SF52">
    <property type="entry name" value="THYLAKOID LUMENAL P17.1 PROTEIN"/>
    <property type="match status" value="1"/>
</dbReference>
<keyword evidence="1" id="KW-0472">Membrane</keyword>
<keyword evidence="3" id="KW-1185">Reference proteome</keyword>
<evidence type="ECO:0000313" key="3">
    <source>
        <dbReference type="Proteomes" id="UP000250321"/>
    </source>
</evidence>
<accession>A0A315AIG4</accession>
<dbReference type="Proteomes" id="UP000250321">
    <property type="component" value="Unassembled WGS sequence"/>
</dbReference>
<comment type="caution">
    <text evidence="2">The sequence shown here is derived from an EMBL/GenBank/DDBJ whole genome shotgun (WGS) entry which is preliminary data.</text>
</comment>
<gene>
    <name evidence="2" type="ORF">Pyn_37762</name>
</gene>
<dbReference type="OrthoDB" id="542764at2759"/>
<dbReference type="EMBL" id="PJQY01000276">
    <property type="protein sequence ID" value="PQQ14036.1"/>
    <property type="molecule type" value="Genomic_DNA"/>
</dbReference>
<protein>
    <submittedName>
        <fullName evidence="2">Uncharacterized protein</fullName>
    </submittedName>
</protein>
<name>A0A315AIG4_PRUYE</name>
<proteinExistence type="predicted"/>
<evidence type="ECO:0000256" key="1">
    <source>
        <dbReference type="SAM" id="Phobius"/>
    </source>
</evidence>
<reference evidence="2 3" key="1">
    <citation type="submission" date="2018-02" db="EMBL/GenBank/DDBJ databases">
        <title>Draft genome of wild Prunus yedoensis var. nudiflora.</title>
        <authorList>
            <person name="Baek S."/>
            <person name="Kim J.-H."/>
            <person name="Choi K."/>
            <person name="Kim G.-B."/>
            <person name="Cho A."/>
            <person name="Jang H."/>
            <person name="Shin C.-H."/>
            <person name="Yu H.-J."/>
            <person name="Mun J.-H."/>
        </authorList>
    </citation>
    <scope>NUCLEOTIDE SEQUENCE [LARGE SCALE GENOMIC DNA]</scope>
    <source>
        <strain evidence="3">cv. Jeju island</strain>
        <tissue evidence="2">Leaf</tissue>
    </source>
</reference>
<dbReference type="AlphaFoldDB" id="A0A315AIG4"/>
<evidence type="ECO:0000313" key="2">
    <source>
        <dbReference type="EMBL" id="PQQ14036.1"/>
    </source>
</evidence>
<dbReference type="PANTHER" id="PTHR15852">
    <property type="entry name" value="PLASTID TRANSCRIPTIONALLY ACTIVE PROTEIN"/>
    <property type="match status" value="1"/>
</dbReference>
<dbReference type="STRING" id="2094558.A0A315AIG4"/>
<keyword evidence="1" id="KW-0812">Transmembrane</keyword>
<sequence>MATLSCYSLHPLSSASSSSTTSFTANHSLPHQPQSKPEIPLLFRCSATIAATPEVIIQPTRLFVQPILLFAGFDRPLDTQTFLATISVLAAIALSLFLGLKGDPVPCERCAGNGGTKCVFCSNGKMKMETGLIDCKVCKGAGLVLCKKCAGSGYSRRL</sequence>
<feature type="transmembrane region" description="Helical" evidence="1">
    <location>
        <begin position="82"/>
        <end position="100"/>
    </location>
</feature>